<dbReference type="STRING" id="1116229.S3DK07"/>
<dbReference type="AlphaFoldDB" id="S3DK07"/>
<dbReference type="Gene3D" id="2.40.70.10">
    <property type="entry name" value="Acid Proteases"/>
    <property type="match status" value="2"/>
</dbReference>
<feature type="region of interest" description="Disordered" evidence="2">
    <location>
        <begin position="519"/>
        <end position="563"/>
    </location>
</feature>
<dbReference type="GeneID" id="19466572"/>
<protein>
    <submittedName>
        <fullName evidence="5">Acid protease</fullName>
    </submittedName>
</protein>
<dbReference type="PRINTS" id="PR00792">
    <property type="entry name" value="PEPSIN"/>
</dbReference>
<dbReference type="GO" id="GO:0006508">
    <property type="term" value="P:proteolysis"/>
    <property type="evidence" value="ECO:0007669"/>
    <property type="project" value="UniProtKB-KW"/>
</dbReference>
<keyword evidence="3" id="KW-0472">Membrane</keyword>
<dbReference type="RefSeq" id="XP_008080398.1">
    <property type="nucleotide sequence ID" value="XM_008082207.1"/>
</dbReference>
<evidence type="ECO:0000256" key="2">
    <source>
        <dbReference type="SAM" id="MobiDB-lite"/>
    </source>
</evidence>
<dbReference type="EMBL" id="KE145359">
    <property type="protein sequence ID" value="EPE32386.1"/>
    <property type="molecule type" value="Genomic_DNA"/>
</dbReference>
<dbReference type="PANTHER" id="PTHR47966:SF51">
    <property type="entry name" value="BETA-SITE APP-CLEAVING ENZYME, ISOFORM A-RELATED"/>
    <property type="match status" value="1"/>
</dbReference>
<evidence type="ECO:0000313" key="6">
    <source>
        <dbReference type="Proteomes" id="UP000016922"/>
    </source>
</evidence>
<dbReference type="Pfam" id="PF00026">
    <property type="entry name" value="Asp"/>
    <property type="match status" value="1"/>
</dbReference>
<feature type="region of interest" description="Disordered" evidence="2">
    <location>
        <begin position="638"/>
        <end position="667"/>
    </location>
</feature>
<dbReference type="eggNOG" id="ENOG502RV5I">
    <property type="taxonomic scope" value="Eukaryota"/>
</dbReference>
<comment type="similarity">
    <text evidence="1">Belongs to the peptidase A1 family.</text>
</comment>
<gene>
    <name evidence="5" type="ORF">GLAREA_07519</name>
</gene>
<keyword evidence="3" id="KW-1133">Transmembrane helix</keyword>
<dbReference type="SUPFAM" id="SSF50630">
    <property type="entry name" value="Acid proteases"/>
    <property type="match status" value="1"/>
</dbReference>
<dbReference type="GO" id="GO:0004190">
    <property type="term" value="F:aspartic-type endopeptidase activity"/>
    <property type="evidence" value="ECO:0007669"/>
    <property type="project" value="InterPro"/>
</dbReference>
<evidence type="ECO:0000259" key="4">
    <source>
        <dbReference type="PROSITE" id="PS51767"/>
    </source>
</evidence>
<evidence type="ECO:0000256" key="1">
    <source>
        <dbReference type="ARBA" id="ARBA00007447"/>
    </source>
</evidence>
<dbReference type="Proteomes" id="UP000016922">
    <property type="component" value="Unassembled WGS sequence"/>
</dbReference>
<feature type="domain" description="Peptidase A1" evidence="4">
    <location>
        <begin position="52"/>
        <end position="403"/>
    </location>
</feature>
<dbReference type="InterPro" id="IPR001461">
    <property type="entry name" value="Aspartic_peptidase_A1"/>
</dbReference>
<keyword evidence="6" id="KW-1185">Reference proteome</keyword>
<dbReference type="GO" id="GO:0000324">
    <property type="term" value="C:fungal-type vacuole"/>
    <property type="evidence" value="ECO:0007669"/>
    <property type="project" value="TreeGrafter"/>
</dbReference>
<organism evidence="5 6">
    <name type="scientific">Glarea lozoyensis (strain ATCC 20868 / MF5171)</name>
    <dbReference type="NCBI Taxonomy" id="1116229"/>
    <lineage>
        <taxon>Eukaryota</taxon>
        <taxon>Fungi</taxon>
        <taxon>Dikarya</taxon>
        <taxon>Ascomycota</taxon>
        <taxon>Pezizomycotina</taxon>
        <taxon>Leotiomycetes</taxon>
        <taxon>Helotiales</taxon>
        <taxon>Helotiaceae</taxon>
        <taxon>Glarea</taxon>
    </lineage>
</organism>
<keyword evidence="3" id="KW-0812">Transmembrane</keyword>
<accession>S3DK07</accession>
<feature type="transmembrane region" description="Helical" evidence="3">
    <location>
        <begin position="7"/>
        <end position="26"/>
    </location>
</feature>
<dbReference type="InterPro" id="IPR033121">
    <property type="entry name" value="PEPTIDASE_A1"/>
</dbReference>
<dbReference type="KEGG" id="glz:GLAREA_07519"/>
<keyword evidence="5" id="KW-0645">Protease</keyword>
<dbReference type="OrthoDB" id="4074350at2759"/>
<dbReference type="InterPro" id="IPR021109">
    <property type="entry name" value="Peptidase_aspartic_dom_sf"/>
</dbReference>
<feature type="transmembrane region" description="Helical" evidence="3">
    <location>
        <begin position="440"/>
        <end position="465"/>
    </location>
</feature>
<dbReference type="PROSITE" id="PS51767">
    <property type="entry name" value="PEPTIDASE_A1"/>
    <property type="match status" value="1"/>
</dbReference>
<dbReference type="HOGENOM" id="CLU_009988_3_0_1"/>
<dbReference type="PANTHER" id="PTHR47966">
    <property type="entry name" value="BETA-SITE APP-CLEAVING ENZYME, ISOFORM A-RELATED"/>
    <property type="match status" value="1"/>
</dbReference>
<feature type="compositionally biased region" description="Basic and acidic residues" evidence="2">
    <location>
        <begin position="638"/>
        <end position="650"/>
    </location>
</feature>
<evidence type="ECO:0000313" key="5">
    <source>
        <dbReference type="EMBL" id="EPE32386.1"/>
    </source>
</evidence>
<keyword evidence="5" id="KW-0378">Hydrolase</keyword>
<feature type="compositionally biased region" description="Polar residues" evidence="2">
    <location>
        <begin position="652"/>
        <end position="661"/>
    </location>
</feature>
<name>S3DK07_GLAL2</name>
<proteinExistence type="inferred from homology"/>
<evidence type="ECO:0000256" key="3">
    <source>
        <dbReference type="SAM" id="Phobius"/>
    </source>
</evidence>
<sequence>MAEASNYVYLLGLPTTTLAAALFYPLDARTPTPIPLVVPPSGRWDGIDGPWSSFDLSIGGPAQTVRVLISTSSNQPWVVLPEGCPSSARADCANSRGDIYSPGTSASKPTWINNQTSGIYAATIGAGYGLNVNVAYGYDTVRLGSAENDLPSIPDQLIGGLTTNDFYMGMFGLSSLLTMLEGLAAPVESFISRLKTSNYIPSLSYGYTAGSMYGLPESKGYGSLILGGHDTSLYTQNDLIFKFNNSTMSNLRLFIASIVVNNDPASKTPTVLSAQAIEASIDSSVPYIYLPVDVCKQFESAFGLVWDEASQLYLVDDNLRSKLLAQNANVTFALGNSTSTTVAHIVLPYKAFDLYATSPLVQTSSHYFPLKRAANPGQVTLGRAFLQEAYLIVDYERASFSLHQRVWPTGAPVPAKVVAIPPLAPGTTENKTQKAAPPNITAIVGGVGGGLILVLVIAGAVVFALKRQKRINAENAANSEARGPPGAPGDMEEIDISGPSNFSNHPDEMIQPYHVTHRSLSPHDDGLSPNDDESIYGNDEVRPNSMWDLDPAPYSMPSRPVSPTSIYEQDLSQRQTVVAPELPNNAYEATSRFSVAEWTSQYEPTIMEKRSSDLSNQRYYQGADMPSPIEIRKSIDNRDQWGDIQPKRSTEIFPNQPTQAKKSFPWI</sequence>
<reference evidence="5 6" key="1">
    <citation type="journal article" date="2013" name="BMC Genomics">
        <title>Genomics-driven discovery of the pneumocandin biosynthetic gene cluster in the fungus Glarea lozoyensis.</title>
        <authorList>
            <person name="Chen L."/>
            <person name="Yue Q."/>
            <person name="Zhang X."/>
            <person name="Xiang M."/>
            <person name="Wang C."/>
            <person name="Li S."/>
            <person name="Che Y."/>
            <person name="Ortiz-Lopez F.J."/>
            <person name="Bills G.F."/>
            <person name="Liu X."/>
            <person name="An Z."/>
        </authorList>
    </citation>
    <scope>NUCLEOTIDE SEQUENCE [LARGE SCALE GENOMIC DNA]</scope>
    <source>
        <strain evidence="6">ATCC 20868 / MF5171</strain>
    </source>
</reference>
<dbReference type="OMA" id="ADCANSR"/>